<evidence type="ECO:0000313" key="3">
    <source>
        <dbReference type="Proteomes" id="UP000290288"/>
    </source>
</evidence>
<reference evidence="2 3" key="1">
    <citation type="submission" date="2019-01" db="EMBL/GenBank/DDBJ databases">
        <title>Draft genome sequence of Psathyrella aberdarensis IHI B618.</title>
        <authorList>
            <person name="Buettner E."/>
            <person name="Kellner H."/>
        </authorList>
    </citation>
    <scope>NUCLEOTIDE SEQUENCE [LARGE SCALE GENOMIC DNA]</scope>
    <source>
        <strain evidence="2 3">IHI B618</strain>
    </source>
</reference>
<dbReference type="Proteomes" id="UP000290288">
    <property type="component" value="Unassembled WGS sequence"/>
</dbReference>
<dbReference type="AlphaFoldDB" id="A0A4Q2DI06"/>
<evidence type="ECO:0000313" key="2">
    <source>
        <dbReference type="EMBL" id="RXW19493.1"/>
    </source>
</evidence>
<evidence type="ECO:0000256" key="1">
    <source>
        <dbReference type="SAM" id="MobiDB-lite"/>
    </source>
</evidence>
<dbReference type="OrthoDB" id="3259294at2759"/>
<sequence>MYDAFTRNRLTESDYDDGKPGQSARRMIVRIVNSLSSKMEIGAPMAALYLLKNPDHYASHEFRVFYWKNYVNHVQNEWKTLIENEDPEDVGYQPTGGDRDDVGLTRLAKHDPVIETIVDANGEENIQMSRAGDRYVGKTTTDDYRFRPEEHEALNLYEWTQCSVKEYDQMACDPDRQYFMVPNFVGPSLPRKDNTDKEDYCCTMLTLFRPWRDAADLKTYDQTWEQAFDTHGFSERQREIMENFNLRYECYDARDDFAAVFKATNEESDESDGERSSKEFEHGTYYEDAMDDDIEFLPGPKATTLELSNIHSRKALQAAGMRLPAKSTHTVLDFRLPRIALHANVNAFAWRQLIKAEKDRLWNQRFASFAAPLSSSAQFGAVKNDAYILPAAYLTKQFVPSFPEWANIIDKIATEFTLNGEQKKAFKIVANHATCIVPNQLLMYLGGMGGTGKTQVPLGPLLR</sequence>
<dbReference type="STRING" id="2316362.A0A4Q2DI06"/>
<comment type="caution">
    <text evidence="2">The sequence shown here is derived from an EMBL/GenBank/DDBJ whole genome shotgun (WGS) entry which is preliminary data.</text>
</comment>
<dbReference type="EMBL" id="SDEE01000198">
    <property type="protein sequence ID" value="RXW19493.1"/>
    <property type="molecule type" value="Genomic_DNA"/>
</dbReference>
<accession>A0A4Q2DI06</accession>
<protein>
    <submittedName>
        <fullName evidence="2">Uncharacterized protein</fullName>
    </submittedName>
</protein>
<organism evidence="2 3">
    <name type="scientific">Candolleomyces aberdarensis</name>
    <dbReference type="NCBI Taxonomy" id="2316362"/>
    <lineage>
        <taxon>Eukaryota</taxon>
        <taxon>Fungi</taxon>
        <taxon>Dikarya</taxon>
        <taxon>Basidiomycota</taxon>
        <taxon>Agaricomycotina</taxon>
        <taxon>Agaricomycetes</taxon>
        <taxon>Agaricomycetidae</taxon>
        <taxon>Agaricales</taxon>
        <taxon>Agaricineae</taxon>
        <taxon>Psathyrellaceae</taxon>
        <taxon>Candolleomyces</taxon>
    </lineage>
</organism>
<name>A0A4Q2DI06_9AGAR</name>
<keyword evidence="3" id="KW-1185">Reference proteome</keyword>
<gene>
    <name evidence="2" type="ORF">EST38_g6350</name>
</gene>
<feature type="region of interest" description="Disordered" evidence="1">
    <location>
        <begin position="1"/>
        <end position="21"/>
    </location>
</feature>
<feature type="compositionally biased region" description="Basic and acidic residues" evidence="1">
    <location>
        <begin position="9"/>
        <end position="19"/>
    </location>
</feature>
<proteinExistence type="predicted"/>